<evidence type="ECO:0000256" key="2">
    <source>
        <dbReference type="ARBA" id="ARBA00022527"/>
    </source>
</evidence>
<dbReference type="FunFam" id="3.30.200.20:FF:000035">
    <property type="entry name" value="Serine/threonine protein kinase Stk1"/>
    <property type="match status" value="1"/>
</dbReference>
<evidence type="ECO:0000259" key="12">
    <source>
        <dbReference type="PROSITE" id="PS50011"/>
    </source>
</evidence>
<proteinExistence type="predicted"/>
<comment type="catalytic activity">
    <reaction evidence="7">
        <text>L-threonyl-[protein] + ATP = O-phospho-L-threonyl-[protein] + ADP + H(+)</text>
        <dbReference type="Rhea" id="RHEA:46608"/>
        <dbReference type="Rhea" id="RHEA-COMP:11060"/>
        <dbReference type="Rhea" id="RHEA-COMP:11605"/>
        <dbReference type="ChEBI" id="CHEBI:15378"/>
        <dbReference type="ChEBI" id="CHEBI:30013"/>
        <dbReference type="ChEBI" id="CHEBI:30616"/>
        <dbReference type="ChEBI" id="CHEBI:61977"/>
        <dbReference type="ChEBI" id="CHEBI:456216"/>
        <dbReference type="EC" id="2.7.11.1"/>
    </reaction>
</comment>
<evidence type="ECO:0000256" key="3">
    <source>
        <dbReference type="ARBA" id="ARBA00022679"/>
    </source>
</evidence>
<sequence>MRVVLESGAGFAGYRLERVLGQGGMGTVYLAEHPRLPRSVALKLLNREFSADQELQRRFEREADVVAQLDHPSIVGVYDRGRDDGYLWIAMQFIRGTDAATWDSRAHEPGVTARLIGETASALDYANQHGVLHRDVKPGNILIADPEHGREIRAVLTDFGIARVASANTQLTATGTFTATLAYASPEQLSGEVVDHRSDQYSLACTLFAMYAGHPPYTATNPGQVVAGHLSQPVPRLSTVRTDLPPAVDDVIARAMAKRRDERFGSATEFTDALRDALEGRHVAAPTTHQQWNDPAQQSPGSAEHAQRPWTDPAQQWHGSGGYAQHSAPAYGSGGHAQQPVPQAYESGGHAQQQLAPQAAYGSSGLAPQPTPLAYGSGGLAPQPYGSGAQAQPAWARAEYVVPVNDPRMYPMAAAGPWQQTPVGPEPSKAAAFFVGIVTLLFSLSIAAFLVFGITQTLDEIDRGEDPTGSFLAIAILTVVVVFTGSGAVLLLCARTAGRVMSIITAVLVGLFALFGVIGSAVGEVYPATAASAAVFVLAAALVGFAASSSTGRWIRYRKAVRASRWR</sequence>
<dbReference type="PROSITE" id="PS50011">
    <property type="entry name" value="PROTEIN_KINASE_DOM"/>
    <property type="match status" value="1"/>
</dbReference>
<dbReference type="CDD" id="cd14014">
    <property type="entry name" value="STKc_PknB_like"/>
    <property type="match status" value="1"/>
</dbReference>
<dbReference type="GO" id="GO:0005524">
    <property type="term" value="F:ATP binding"/>
    <property type="evidence" value="ECO:0007669"/>
    <property type="project" value="UniProtKB-UniRule"/>
</dbReference>
<feature type="transmembrane region" description="Helical" evidence="11">
    <location>
        <begin position="500"/>
        <end position="522"/>
    </location>
</feature>
<evidence type="ECO:0000256" key="5">
    <source>
        <dbReference type="ARBA" id="ARBA00022777"/>
    </source>
</evidence>
<gene>
    <name evidence="13" type="ORF">DFR71_0331</name>
</gene>
<comment type="catalytic activity">
    <reaction evidence="8">
        <text>L-seryl-[protein] + ATP = O-phospho-L-seryl-[protein] + ADP + H(+)</text>
        <dbReference type="Rhea" id="RHEA:17989"/>
        <dbReference type="Rhea" id="RHEA-COMP:9863"/>
        <dbReference type="Rhea" id="RHEA-COMP:11604"/>
        <dbReference type="ChEBI" id="CHEBI:15378"/>
        <dbReference type="ChEBI" id="CHEBI:29999"/>
        <dbReference type="ChEBI" id="CHEBI:30616"/>
        <dbReference type="ChEBI" id="CHEBI:83421"/>
        <dbReference type="ChEBI" id="CHEBI:456216"/>
        <dbReference type="EC" id="2.7.11.1"/>
    </reaction>
</comment>
<dbReference type="Proteomes" id="UP000294856">
    <property type="component" value="Unassembled WGS sequence"/>
</dbReference>
<dbReference type="GO" id="GO:0004674">
    <property type="term" value="F:protein serine/threonine kinase activity"/>
    <property type="evidence" value="ECO:0007669"/>
    <property type="project" value="UniProtKB-KW"/>
</dbReference>
<dbReference type="AlphaFoldDB" id="A0A4R1FVG2"/>
<keyword evidence="2" id="KW-0723">Serine/threonine-protein kinase</keyword>
<dbReference type="EMBL" id="SMFR01000001">
    <property type="protein sequence ID" value="TCJ99356.1"/>
    <property type="molecule type" value="Genomic_DNA"/>
</dbReference>
<evidence type="ECO:0000313" key="14">
    <source>
        <dbReference type="Proteomes" id="UP000294856"/>
    </source>
</evidence>
<evidence type="ECO:0000313" key="13">
    <source>
        <dbReference type="EMBL" id="TCJ99356.1"/>
    </source>
</evidence>
<dbReference type="PROSITE" id="PS00107">
    <property type="entry name" value="PROTEIN_KINASE_ATP"/>
    <property type="match status" value="1"/>
</dbReference>
<evidence type="ECO:0000256" key="6">
    <source>
        <dbReference type="ARBA" id="ARBA00022840"/>
    </source>
</evidence>
<keyword evidence="5 13" id="KW-0418">Kinase</keyword>
<feature type="compositionally biased region" description="Polar residues" evidence="10">
    <location>
        <begin position="287"/>
        <end position="301"/>
    </location>
</feature>
<dbReference type="PANTHER" id="PTHR43289:SF6">
    <property type="entry name" value="SERINE_THREONINE-PROTEIN KINASE NEKL-3"/>
    <property type="match status" value="1"/>
</dbReference>
<keyword evidence="14" id="KW-1185">Reference proteome</keyword>
<dbReference type="InterPro" id="IPR000719">
    <property type="entry name" value="Prot_kinase_dom"/>
</dbReference>
<dbReference type="Gene3D" id="1.10.510.10">
    <property type="entry name" value="Transferase(Phosphotransferase) domain 1"/>
    <property type="match status" value="1"/>
</dbReference>
<evidence type="ECO:0000256" key="10">
    <source>
        <dbReference type="SAM" id="MobiDB-lite"/>
    </source>
</evidence>
<organism evidence="13 14">
    <name type="scientific">Nocardia alba</name>
    <dbReference type="NCBI Taxonomy" id="225051"/>
    <lineage>
        <taxon>Bacteria</taxon>
        <taxon>Bacillati</taxon>
        <taxon>Actinomycetota</taxon>
        <taxon>Actinomycetes</taxon>
        <taxon>Mycobacteriales</taxon>
        <taxon>Nocardiaceae</taxon>
        <taxon>Nocardia</taxon>
    </lineage>
</organism>
<dbReference type="PANTHER" id="PTHR43289">
    <property type="entry name" value="MITOGEN-ACTIVATED PROTEIN KINASE KINASE KINASE 20-RELATED"/>
    <property type="match status" value="1"/>
</dbReference>
<feature type="transmembrane region" description="Helical" evidence="11">
    <location>
        <begin position="528"/>
        <end position="548"/>
    </location>
</feature>
<evidence type="ECO:0000256" key="7">
    <source>
        <dbReference type="ARBA" id="ARBA00047899"/>
    </source>
</evidence>
<dbReference type="SMART" id="SM00220">
    <property type="entry name" value="S_TKc"/>
    <property type="match status" value="1"/>
</dbReference>
<dbReference type="InterPro" id="IPR011009">
    <property type="entry name" value="Kinase-like_dom_sf"/>
</dbReference>
<feature type="domain" description="Protein kinase" evidence="12">
    <location>
        <begin position="14"/>
        <end position="278"/>
    </location>
</feature>
<keyword evidence="11" id="KW-0472">Membrane</keyword>
<name>A0A4R1FVG2_9NOCA</name>
<dbReference type="EC" id="2.7.11.1" evidence="1"/>
<evidence type="ECO:0000256" key="8">
    <source>
        <dbReference type="ARBA" id="ARBA00048679"/>
    </source>
</evidence>
<evidence type="ECO:0000256" key="4">
    <source>
        <dbReference type="ARBA" id="ARBA00022741"/>
    </source>
</evidence>
<feature type="binding site" evidence="9">
    <location>
        <position position="43"/>
    </location>
    <ligand>
        <name>ATP</name>
        <dbReference type="ChEBI" id="CHEBI:30616"/>
    </ligand>
</feature>
<feature type="region of interest" description="Disordered" evidence="10">
    <location>
        <begin position="286"/>
        <end position="367"/>
    </location>
</feature>
<evidence type="ECO:0000256" key="11">
    <source>
        <dbReference type="SAM" id="Phobius"/>
    </source>
</evidence>
<dbReference type="InterPro" id="IPR008271">
    <property type="entry name" value="Ser/Thr_kinase_AS"/>
</dbReference>
<keyword evidence="6 9" id="KW-0067">ATP-binding</keyword>
<reference evidence="13 14" key="1">
    <citation type="submission" date="2019-03" db="EMBL/GenBank/DDBJ databases">
        <title>Genomic Encyclopedia of Type Strains, Phase IV (KMG-IV): sequencing the most valuable type-strain genomes for metagenomic binning, comparative biology and taxonomic classification.</title>
        <authorList>
            <person name="Goeker M."/>
        </authorList>
    </citation>
    <scope>NUCLEOTIDE SEQUENCE [LARGE SCALE GENOMIC DNA]</scope>
    <source>
        <strain evidence="13 14">DSM 44684</strain>
    </source>
</reference>
<accession>A0A4R1FVG2</accession>
<dbReference type="SUPFAM" id="SSF56112">
    <property type="entry name" value="Protein kinase-like (PK-like)"/>
    <property type="match status" value="1"/>
</dbReference>
<keyword evidence="11" id="KW-1133">Transmembrane helix</keyword>
<feature type="transmembrane region" description="Helical" evidence="11">
    <location>
        <begin position="430"/>
        <end position="451"/>
    </location>
</feature>
<keyword evidence="4 9" id="KW-0547">Nucleotide-binding</keyword>
<dbReference type="Pfam" id="PF00069">
    <property type="entry name" value="Pkinase"/>
    <property type="match status" value="1"/>
</dbReference>
<dbReference type="Gene3D" id="3.30.200.20">
    <property type="entry name" value="Phosphorylase Kinase, domain 1"/>
    <property type="match status" value="1"/>
</dbReference>
<comment type="caution">
    <text evidence="13">The sequence shown here is derived from an EMBL/GenBank/DDBJ whole genome shotgun (WGS) entry which is preliminary data.</text>
</comment>
<feature type="transmembrane region" description="Helical" evidence="11">
    <location>
        <begin position="471"/>
        <end position="493"/>
    </location>
</feature>
<dbReference type="PROSITE" id="PS00108">
    <property type="entry name" value="PROTEIN_KINASE_ST"/>
    <property type="match status" value="1"/>
</dbReference>
<keyword evidence="11" id="KW-0812">Transmembrane</keyword>
<protein>
    <recommendedName>
        <fullName evidence="1">non-specific serine/threonine protein kinase</fullName>
        <ecNumber evidence="1">2.7.11.1</ecNumber>
    </recommendedName>
</protein>
<dbReference type="InterPro" id="IPR017441">
    <property type="entry name" value="Protein_kinase_ATP_BS"/>
</dbReference>
<dbReference type="STRING" id="1210063.GCA_001612665_02349"/>
<keyword evidence="3" id="KW-0808">Transferase</keyword>
<evidence type="ECO:0000256" key="1">
    <source>
        <dbReference type="ARBA" id="ARBA00012513"/>
    </source>
</evidence>
<evidence type="ECO:0000256" key="9">
    <source>
        <dbReference type="PROSITE-ProRule" id="PRU10141"/>
    </source>
</evidence>